<dbReference type="GO" id="GO:0005634">
    <property type="term" value="C:nucleus"/>
    <property type="evidence" value="ECO:0007669"/>
    <property type="project" value="UniProtKB-SubCell"/>
</dbReference>
<dbReference type="Gene3D" id="3.30.160.60">
    <property type="entry name" value="Classic Zinc Finger"/>
    <property type="match status" value="2"/>
</dbReference>
<evidence type="ECO:0000256" key="2">
    <source>
        <dbReference type="ARBA" id="ARBA00022723"/>
    </source>
</evidence>
<keyword evidence="5" id="KW-0862">Zinc</keyword>
<feature type="region of interest" description="Disordered" evidence="8">
    <location>
        <begin position="1"/>
        <end position="107"/>
    </location>
</feature>
<dbReference type="EMBL" id="NAJM01000062">
    <property type="protein sequence ID" value="RVX66402.1"/>
    <property type="molecule type" value="Genomic_DNA"/>
</dbReference>
<comment type="subcellular location">
    <subcellularLocation>
        <location evidence="1">Nucleus</location>
    </subcellularLocation>
</comment>
<feature type="compositionally biased region" description="Low complexity" evidence="8">
    <location>
        <begin position="68"/>
        <end position="78"/>
    </location>
</feature>
<dbReference type="InterPro" id="IPR036236">
    <property type="entry name" value="Znf_C2H2_sf"/>
</dbReference>
<evidence type="ECO:0000313" key="10">
    <source>
        <dbReference type="EMBL" id="RVX66402.1"/>
    </source>
</evidence>
<feature type="domain" description="C2H2-type" evidence="9">
    <location>
        <begin position="224"/>
        <end position="256"/>
    </location>
</feature>
<dbReference type="GO" id="GO:0008270">
    <property type="term" value="F:zinc ion binding"/>
    <property type="evidence" value="ECO:0007669"/>
    <property type="project" value="UniProtKB-KW"/>
</dbReference>
<dbReference type="GO" id="GO:0010468">
    <property type="term" value="P:regulation of gene expression"/>
    <property type="evidence" value="ECO:0007669"/>
    <property type="project" value="TreeGrafter"/>
</dbReference>
<keyword evidence="6" id="KW-0539">Nucleus</keyword>
<feature type="compositionally biased region" description="Low complexity" evidence="8">
    <location>
        <begin position="31"/>
        <end position="47"/>
    </location>
</feature>
<accession>A0A438MRX5</accession>
<feature type="compositionally biased region" description="Basic and acidic residues" evidence="8">
    <location>
        <begin position="53"/>
        <end position="66"/>
    </location>
</feature>
<feature type="region of interest" description="Disordered" evidence="8">
    <location>
        <begin position="179"/>
        <end position="224"/>
    </location>
</feature>
<feature type="compositionally biased region" description="Low complexity" evidence="8">
    <location>
        <begin position="85"/>
        <end position="105"/>
    </location>
</feature>
<evidence type="ECO:0000256" key="3">
    <source>
        <dbReference type="ARBA" id="ARBA00022737"/>
    </source>
</evidence>
<dbReference type="AlphaFoldDB" id="A0A438MRX5"/>
<feature type="compositionally biased region" description="Low complexity" evidence="8">
    <location>
        <begin position="181"/>
        <end position="204"/>
    </location>
</feature>
<dbReference type="Pfam" id="PF00096">
    <property type="entry name" value="zf-C2H2"/>
    <property type="match status" value="1"/>
</dbReference>
<feature type="compositionally biased region" description="Polar residues" evidence="8">
    <location>
        <begin position="333"/>
        <end position="347"/>
    </location>
</feature>
<gene>
    <name evidence="10" type="ORF">B0A52_09632</name>
</gene>
<evidence type="ECO:0000256" key="6">
    <source>
        <dbReference type="ARBA" id="ARBA00023242"/>
    </source>
</evidence>
<comment type="caution">
    <text evidence="10">The sequence shown here is derived from an EMBL/GenBank/DDBJ whole genome shotgun (WGS) entry which is preliminary data.</text>
</comment>
<feature type="domain" description="C2H2-type" evidence="9">
    <location>
        <begin position="257"/>
        <end position="284"/>
    </location>
</feature>
<dbReference type="SUPFAM" id="SSF57667">
    <property type="entry name" value="beta-beta-alpha zinc fingers"/>
    <property type="match status" value="1"/>
</dbReference>
<dbReference type="PANTHER" id="PTHR16515:SF66">
    <property type="entry name" value="C2H2-TYPE DOMAIN-CONTAINING PROTEIN"/>
    <property type="match status" value="1"/>
</dbReference>
<evidence type="ECO:0000256" key="7">
    <source>
        <dbReference type="PROSITE-ProRule" id="PRU00042"/>
    </source>
</evidence>
<dbReference type="OrthoDB" id="6365676at2759"/>
<evidence type="ECO:0000256" key="8">
    <source>
        <dbReference type="SAM" id="MobiDB-lite"/>
    </source>
</evidence>
<dbReference type="PROSITE" id="PS50157">
    <property type="entry name" value="ZINC_FINGER_C2H2_2"/>
    <property type="match status" value="2"/>
</dbReference>
<keyword evidence="4 7" id="KW-0863">Zinc-finger</keyword>
<evidence type="ECO:0000313" key="11">
    <source>
        <dbReference type="Proteomes" id="UP000288859"/>
    </source>
</evidence>
<dbReference type="InterPro" id="IPR013087">
    <property type="entry name" value="Znf_C2H2_type"/>
</dbReference>
<dbReference type="InterPro" id="IPR050331">
    <property type="entry name" value="Zinc_finger"/>
</dbReference>
<keyword evidence="2" id="KW-0479">Metal-binding</keyword>
<evidence type="ECO:0000259" key="9">
    <source>
        <dbReference type="PROSITE" id="PS50157"/>
    </source>
</evidence>
<proteinExistence type="predicted"/>
<dbReference type="Proteomes" id="UP000288859">
    <property type="component" value="Unassembled WGS sequence"/>
</dbReference>
<reference evidence="10 11" key="1">
    <citation type="submission" date="2017-03" db="EMBL/GenBank/DDBJ databases">
        <title>Genomes of endolithic fungi from Antarctica.</title>
        <authorList>
            <person name="Coleine C."/>
            <person name="Masonjones S."/>
            <person name="Stajich J.E."/>
        </authorList>
    </citation>
    <scope>NUCLEOTIDE SEQUENCE [LARGE SCALE GENOMIC DNA]</scope>
    <source>
        <strain evidence="10 11">CCFEE 6314</strain>
    </source>
</reference>
<organism evidence="10 11">
    <name type="scientific">Exophiala mesophila</name>
    <name type="common">Black yeast-like fungus</name>
    <dbReference type="NCBI Taxonomy" id="212818"/>
    <lineage>
        <taxon>Eukaryota</taxon>
        <taxon>Fungi</taxon>
        <taxon>Dikarya</taxon>
        <taxon>Ascomycota</taxon>
        <taxon>Pezizomycotina</taxon>
        <taxon>Eurotiomycetes</taxon>
        <taxon>Chaetothyriomycetidae</taxon>
        <taxon>Chaetothyriales</taxon>
        <taxon>Herpotrichiellaceae</taxon>
        <taxon>Exophiala</taxon>
    </lineage>
</organism>
<feature type="compositionally biased region" description="Low complexity" evidence="8">
    <location>
        <begin position="281"/>
        <end position="290"/>
    </location>
</feature>
<protein>
    <recommendedName>
        <fullName evidence="9">C2H2-type domain-containing protein</fullName>
    </recommendedName>
</protein>
<sequence>MDVQTHSRGARFFSILNDNDSPSFAIRPRRASQSSQQSSRSDTSSSPSAPPTKYERPSIIRQEQFHRSSSFSSTGSSTPPLVRLSSTSSKSSTSSMDSSPSPITPAYSLHDPNLLPYDPMLRQDMVGYLPSPTTITPFLEQQMLMASPLMPDQLPKPISQSITPLQYPIPPLHPTSRQHIPTPVSTNSSVPPPTITSVPPSTVSAKIQGQSSPVGPAPTKKNKYPCPYAQSHDCQATFTTSGHAARHGKKHTGEKGVHCPICNKAFTRKDNMKQHERTHKGNNSGSNSDDTSSRKSKAAITKDAQKAKAANSGEALASENSRRSSLIRSPLSEVTSLAQTSTETSINIEDPANPALYPDSHSMLMPMVVMPESVSPNTLYHTADDLLMNHPSMVPQLMMDKQSEYGLPGGAMLAPPPLARGFSDLDTLAQAAESYNPYYQSSNM</sequence>
<dbReference type="FunFam" id="3.30.160.60:FF:002343">
    <property type="entry name" value="Zinc finger protein 33A"/>
    <property type="match status" value="1"/>
</dbReference>
<evidence type="ECO:0000256" key="5">
    <source>
        <dbReference type="ARBA" id="ARBA00022833"/>
    </source>
</evidence>
<dbReference type="PROSITE" id="PS00028">
    <property type="entry name" value="ZINC_FINGER_C2H2_1"/>
    <property type="match status" value="1"/>
</dbReference>
<evidence type="ECO:0000256" key="4">
    <source>
        <dbReference type="ARBA" id="ARBA00022771"/>
    </source>
</evidence>
<dbReference type="SMART" id="SM00355">
    <property type="entry name" value="ZnF_C2H2"/>
    <property type="match status" value="2"/>
</dbReference>
<dbReference type="PANTHER" id="PTHR16515">
    <property type="entry name" value="PR DOMAIN ZINC FINGER PROTEIN"/>
    <property type="match status" value="1"/>
</dbReference>
<evidence type="ECO:0000256" key="1">
    <source>
        <dbReference type="ARBA" id="ARBA00004123"/>
    </source>
</evidence>
<name>A0A438MRX5_EXOME</name>
<feature type="region of interest" description="Disordered" evidence="8">
    <location>
        <begin position="268"/>
        <end position="353"/>
    </location>
</feature>
<keyword evidence="3" id="KW-0677">Repeat</keyword>
<dbReference type="VEuPathDB" id="FungiDB:PV10_08386"/>
<feature type="compositionally biased region" description="Low complexity" evidence="8">
    <location>
        <begin position="323"/>
        <end position="332"/>
    </location>
</feature>